<organism evidence="3 4">
    <name type="scientific">Modicella reniformis</name>
    <dbReference type="NCBI Taxonomy" id="1440133"/>
    <lineage>
        <taxon>Eukaryota</taxon>
        <taxon>Fungi</taxon>
        <taxon>Fungi incertae sedis</taxon>
        <taxon>Mucoromycota</taxon>
        <taxon>Mortierellomycotina</taxon>
        <taxon>Mortierellomycetes</taxon>
        <taxon>Mortierellales</taxon>
        <taxon>Mortierellaceae</taxon>
        <taxon>Modicella</taxon>
    </lineage>
</organism>
<evidence type="ECO:0000313" key="3">
    <source>
        <dbReference type="EMBL" id="KAG0004910.1"/>
    </source>
</evidence>
<name>A0A9P6MKH3_9FUNG</name>
<evidence type="ECO:0000313" key="4">
    <source>
        <dbReference type="Proteomes" id="UP000749646"/>
    </source>
</evidence>
<dbReference type="AlphaFoldDB" id="A0A9P6MKH3"/>
<comment type="caution">
    <text evidence="3">The sequence shown here is derived from an EMBL/GenBank/DDBJ whole genome shotgun (WGS) entry which is preliminary data.</text>
</comment>
<dbReference type="EMBL" id="JAAAHW010000227">
    <property type="protein sequence ID" value="KAG0004910.1"/>
    <property type="molecule type" value="Genomic_DNA"/>
</dbReference>
<keyword evidence="2" id="KW-0472">Membrane</keyword>
<reference evidence="3" key="1">
    <citation type="journal article" date="2020" name="Fungal Divers.">
        <title>Resolving the Mortierellaceae phylogeny through synthesis of multi-gene phylogenetics and phylogenomics.</title>
        <authorList>
            <person name="Vandepol N."/>
            <person name="Liber J."/>
            <person name="Desiro A."/>
            <person name="Na H."/>
            <person name="Kennedy M."/>
            <person name="Barry K."/>
            <person name="Grigoriev I.V."/>
            <person name="Miller A.N."/>
            <person name="O'Donnell K."/>
            <person name="Stajich J.E."/>
            <person name="Bonito G."/>
        </authorList>
    </citation>
    <scope>NUCLEOTIDE SEQUENCE</scope>
    <source>
        <strain evidence="3">MES-2147</strain>
    </source>
</reference>
<keyword evidence="4" id="KW-1185">Reference proteome</keyword>
<sequence length="199" mass="21159">MPRNSNRNSTCSARSLGSSMVAGRISRPLSANQEHVGPFSMTAIGDNPGSASTKSLGIVTRAKSDPQSGASRKGPSARAKARATQHSYSRQLTLSAIPANEEVPFLPGKLTSKTSKVRIQLIFDRPFFNAGGELSGTLEIQCSSSESIMLADVIIELLGYEYLYLGFLSTLIAFLAMISVEQGQSVTKNLSQDNPSTTG</sequence>
<evidence type="ECO:0000256" key="1">
    <source>
        <dbReference type="SAM" id="MobiDB-lite"/>
    </source>
</evidence>
<dbReference type="OrthoDB" id="2443747at2759"/>
<accession>A0A9P6MKH3</accession>
<protein>
    <submittedName>
        <fullName evidence="3">Uncharacterized protein</fullName>
    </submittedName>
</protein>
<dbReference type="Proteomes" id="UP000749646">
    <property type="component" value="Unassembled WGS sequence"/>
</dbReference>
<feature type="compositionally biased region" description="Polar residues" evidence="1">
    <location>
        <begin position="1"/>
        <end position="18"/>
    </location>
</feature>
<feature type="transmembrane region" description="Helical" evidence="2">
    <location>
        <begin position="162"/>
        <end position="180"/>
    </location>
</feature>
<evidence type="ECO:0000256" key="2">
    <source>
        <dbReference type="SAM" id="Phobius"/>
    </source>
</evidence>
<feature type="region of interest" description="Disordered" evidence="1">
    <location>
        <begin position="1"/>
        <end position="84"/>
    </location>
</feature>
<keyword evidence="2" id="KW-1133">Transmembrane helix</keyword>
<keyword evidence="2" id="KW-0812">Transmembrane</keyword>
<gene>
    <name evidence="3" type="ORF">BGZ65_012432</name>
</gene>
<proteinExistence type="predicted"/>